<dbReference type="InterPro" id="IPR044669">
    <property type="entry name" value="YneE/VCCN1/2-like"/>
</dbReference>
<organism evidence="10 11">
    <name type="scientific">Labrys monachus</name>
    <dbReference type="NCBI Taxonomy" id="217067"/>
    <lineage>
        <taxon>Bacteria</taxon>
        <taxon>Pseudomonadati</taxon>
        <taxon>Pseudomonadota</taxon>
        <taxon>Alphaproteobacteria</taxon>
        <taxon>Hyphomicrobiales</taxon>
        <taxon>Xanthobacteraceae</taxon>
        <taxon>Labrys</taxon>
    </lineage>
</organism>
<evidence type="ECO:0000256" key="8">
    <source>
        <dbReference type="ARBA" id="ARBA00034708"/>
    </source>
</evidence>
<accession>A0ABU0F9Q6</accession>
<evidence type="ECO:0000256" key="1">
    <source>
        <dbReference type="ARBA" id="ARBA00004651"/>
    </source>
</evidence>
<evidence type="ECO:0000256" key="7">
    <source>
        <dbReference type="ARBA" id="ARBA00023136"/>
    </source>
</evidence>
<evidence type="ECO:0000256" key="3">
    <source>
        <dbReference type="ARBA" id="ARBA00022475"/>
    </source>
</evidence>
<name>A0ABU0F9Q6_9HYPH</name>
<dbReference type="PANTHER" id="PTHR33281:SF19">
    <property type="entry name" value="VOLTAGE-DEPENDENT ANION CHANNEL-FORMING PROTEIN YNEE"/>
    <property type="match status" value="1"/>
</dbReference>
<gene>
    <name evidence="10" type="ORF">J3R73_001058</name>
</gene>
<evidence type="ECO:0000313" key="10">
    <source>
        <dbReference type="EMBL" id="MDQ0391266.1"/>
    </source>
</evidence>
<keyword evidence="4 9" id="KW-0812">Transmembrane</keyword>
<comment type="subcellular location">
    <subcellularLocation>
        <location evidence="1">Cell membrane</location>
        <topology evidence="1">Multi-pass membrane protein</topology>
    </subcellularLocation>
</comment>
<dbReference type="Proteomes" id="UP001237448">
    <property type="component" value="Unassembled WGS sequence"/>
</dbReference>
<proteinExistence type="inferred from homology"/>
<evidence type="ECO:0000256" key="2">
    <source>
        <dbReference type="ARBA" id="ARBA00022448"/>
    </source>
</evidence>
<reference evidence="10 11" key="1">
    <citation type="submission" date="2023-07" db="EMBL/GenBank/DDBJ databases">
        <title>Genomic Encyclopedia of Type Strains, Phase IV (KMG-IV): sequencing the most valuable type-strain genomes for metagenomic binning, comparative biology and taxonomic classification.</title>
        <authorList>
            <person name="Goeker M."/>
        </authorList>
    </citation>
    <scope>NUCLEOTIDE SEQUENCE [LARGE SCALE GENOMIC DNA]</scope>
    <source>
        <strain evidence="10 11">DSM 5896</strain>
    </source>
</reference>
<comment type="similarity">
    <text evidence="8">Belongs to the anion channel-forming bestrophin (TC 1.A.46) family.</text>
</comment>
<comment type="caution">
    <text evidence="10">The sequence shown here is derived from an EMBL/GenBank/DDBJ whole genome shotgun (WGS) entry which is preliminary data.</text>
</comment>
<sequence>MRGSIVPHIWPQMIIVTLLSVAVTLLETHGYIHVAPIAALPFSLIGVALSIFAAFRNTASYDRWWEARKILGQMVIDARGLSRQALAYLAAEPAVARRLALHSIAFCDTLRCLLRDEPLDEPALRHLDARERALMQASRHVPNRVLALMSTAIAGALGRGQISPQMAQTLEERVTALSGDLAAAERIKSTPLPFAYSLLLHRTVYLFCFLLPFGVADSMGLWTPVIVAIMSYTFFGLDTLGDELVVPFGTTSNSLPLMAICRTIEINILEDLGEPNLPSAPQPVNFILE</sequence>
<keyword evidence="11" id="KW-1185">Reference proteome</keyword>
<keyword evidence="3" id="KW-1003">Cell membrane</keyword>
<feature type="transmembrane region" description="Helical" evidence="9">
    <location>
        <begin position="32"/>
        <end position="55"/>
    </location>
</feature>
<feature type="transmembrane region" description="Helical" evidence="9">
    <location>
        <begin position="9"/>
        <end position="26"/>
    </location>
</feature>
<evidence type="ECO:0000256" key="4">
    <source>
        <dbReference type="ARBA" id="ARBA00022692"/>
    </source>
</evidence>
<evidence type="ECO:0000256" key="5">
    <source>
        <dbReference type="ARBA" id="ARBA00022989"/>
    </source>
</evidence>
<protein>
    <submittedName>
        <fullName evidence="10">Membrane protein</fullName>
    </submittedName>
</protein>
<keyword evidence="2" id="KW-0813">Transport</keyword>
<dbReference type="EMBL" id="JAUSVK010000001">
    <property type="protein sequence ID" value="MDQ0391266.1"/>
    <property type="molecule type" value="Genomic_DNA"/>
</dbReference>
<evidence type="ECO:0000313" key="11">
    <source>
        <dbReference type="Proteomes" id="UP001237448"/>
    </source>
</evidence>
<keyword evidence="7 9" id="KW-0472">Membrane</keyword>
<keyword evidence="6" id="KW-0406">Ion transport</keyword>
<evidence type="ECO:0000256" key="6">
    <source>
        <dbReference type="ARBA" id="ARBA00023065"/>
    </source>
</evidence>
<evidence type="ECO:0000256" key="9">
    <source>
        <dbReference type="SAM" id="Phobius"/>
    </source>
</evidence>
<dbReference type="PANTHER" id="PTHR33281">
    <property type="entry name" value="UPF0187 PROTEIN YNEE"/>
    <property type="match status" value="1"/>
</dbReference>
<keyword evidence="5 9" id="KW-1133">Transmembrane helix</keyword>
<dbReference type="Pfam" id="PF25539">
    <property type="entry name" value="Bestrophin_2"/>
    <property type="match status" value="1"/>
</dbReference>